<dbReference type="PANTHER" id="PTHR33353:SF17">
    <property type="entry name" value="ENDO-BETA-1,4-GLUCANASE D"/>
    <property type="match status" value="1"/>
</dbReference>
<evidence type="ECO:0000256" key="13">
    <source>
        <dbReference type="ARBA" id="ARBA00044502"/>
    </source>
</evidence>
<protein>
    <recommendedName>
        <fullName evidence="15">lytic cellulose monooxygenase (C4-dehydrogenating)</fullName>
        <ecNumber evidence="15">1.14.99.56</ecNumber>
    </recommendedName>
</protein>
<dbReference type="CDD" id="cd21175">
    <property type="entry name" value="LPMO_AA9"/>
    <property type="match status" value="1"/>
</dbReference>
<feature type="signal peptide" evidence="16">
    <location>
        <begin position="1"/>
        <end position="23"/>
    </location>
</feature>
<reference evidence="18" key="1">
    <citation type="submission" date="2023-06" db="EMBL/GenBank/DDBJ databases">
        <title>Genome-scale phylogeny and comparative genomics of the fungal order Sordariales.</title>
        <authorList>
            <consortium name="Lawrence Berkeley National Laboratory"/>
            <person name="Hensen N."/>
            <person name="Bonometti L."/>
            <person name="Westerberg I."/>
            <person name="Brannstrom I.O."/>
            <person name="Guillou S."/>
            <person name="Cros-Aarteil S."/>
            <person name="Calhoun S."/>
            <person name="Haridas S."/>
            <person name="Kuo A."/>
            <person name="Mondo S."/>
            <person name="Pangilinan J."/>
            <person name="Riley R."/>
            <person name="Labutti K."/>
            <person name="Andreopoulos B."/>
            <person name="Lipzen A."/>
            <person name="Chen C."/>
            <person name="Yanf M."/>
            <person name="Daum C."/>
            <person name="Ng V."/>
            <person name="Clum A."/>
            <person name="Steindorff A."/>
            <person name="Ohm R."/>
            <person name="Martin F."/>
            <person name="Silar P."/>
            <person name="Natvig D."/>
            <person name="Lalanne C."/>
            <person name="Gautier V."/>
            <person name="Ament-Velasquez S.L."/>
            <person name="Kruys A."/>
            <person name="Hutchinson M.I."/>
            <person name="Powell A.J."/>
            <person name="Barry K."/>
            <person name="Miller A.N."/>
            <person name="Grigoriev I.V."/>
            <person name="Debuchy R."/>
            <person name="Gladieux P."/>
            <person name="Thoren M.H."/>
            <person name="Johannesson H."/>
        </authorList>
    </citation>
    <scope>NUCLEOTIDE SEQUENCE</scope>
    <source>
        <strain evidence="18">CBS 307.81</strain>
    </source>
</reference>
<evidence type="ECO:0000259" key="17">
    <source>
        <dbReference type="Pfam" id="PF03443"/>
    </source>
</evidence>
<evidence type="ECO:0000313" key="18">
    <source>
        <dbReference type="EMBL" id="KAK0669229.1"/>
    </source>
</evidence>
<keyword evidence="6" id="KW-0136">Cellulose degradation</keyword>
<evidence type="ECO:0000256" key="1">
    <source>
        <dbReference type="ARBA" id="ARBA00001973"/>
    </source>
</evidence>
<evidence type="ECO:0000313" key="19">
    <source>
        <dbReference type="Proteomes" id="UP001174997"/>
    </source>
</evidence>
<keyword evidence="18" id="KW-0378">Hydrolase</keyword>
<feature type="chain" id="PRO_5041341590" description="lytic cellulose monooxygenase (C4-dehydrogenating)" evidence="16">
    <location>
        <begin position="24"/>
        <end position="335"/>
    </location>
</feature>
<dbReference type="GO" id="GO:0030245">
    <property type="term" value="P:cellulose catabolic process"/>
    <property type="evidence" value="ECO:0007669"/>
    <property type="project" value="UniProtKB-KW"/>
</dbReference>
<dbReference type="EMBL" id="JAULSY010000045">
    <property type="protein sequence ID" value="KAK0669229.1"/>
    <property type="molecule type" value="Genomic_DNA"/>
</dbReference>
<evidence type="ECO:0000256" key="12">
    <source>
        <dbReference type="ARBA" id="ARBA00023326"/>
    </source>
</evidence>
<sequence length="335" mass="36483">MKFRSQTILAAAVAVSNVSVVQAHVFIWGVFVNGVDQGTFNGIRTPAYNGPPPRGYSNSPVKDLNSIDMRCNVLGDKQVPHTIKVAPGDNITLDWHHNNRTIADDVIDFSHHGPALVYLTPDPPTENSFVKIWEKGLYELGPGPFTPGKWATTWDIKANNGLMNFRIPANLKAGFYLIRAEMVGLHEADARFDQNSWRGAQFYPNCVQIEVVGDGNVELPEGVSFPGAYKYDDPGVHYNIYCSTERAPLVPCTDASTYKIPGPTVWSGAWPETTQVALGPVTGPTTATRWSSWIQQSVVTTATFNQAGSPVPVATSRYMASWSLAYAAPTAPSAL</sequence>
<keyword evidence="5 16" id="KW-0732">Signal</keyword>
<evidence type="ECO:0000256" key="3">
    <source>
        <dbReference type="ARBA" id="ARBA00022525"/>
    </source>
</evidence>
<evidence type="ECO:0000256" key="10">
    <source>
        <dbReference type="ARBA" id="ARBA00023157"/>
    </source>
</evidence>
<evidence type="ECO:0000256" key="16">
    <source>
        <dbReference type="SAM" id="SignalP"/>
    </source>
</evidence>
<keyword evidence="9" id="KW-0503">Monooxygenase</keyword>
<evidence type="ECO:0000256" key="6">
    <source>
        <dbReference type="ARBA" id="ARBA00023001"/>
    </source>
</evidence>
<evidence type="ECO:0000256" key="8">
    <source>
        <dbReference type="ARBA" id="ARBA00023008"/>
    </source>
</evidence>
<evidence type="ECO:0000256" key="14">
    <source>
        <dbReference type="ARBA" id="ARBA00045077"/>
    </source>
</evidence>
<accession>A0AA40DAI3</accession>
<keyword evidence="10" id="KW-1015">Disulfide bond</keyword>
<keyword evidence="19" id="KW-1185">Reference proteome</keyword>
<organism evidence="18 19">
    <name type="scientific">Cercophora samala</name>
    <dbReference type="NCBI Taxonomy" id="330535"/>
    <lineage>
        <taxon>Eukaryota</taxon>
        <taxon>Fungi</taxon>
        <taxon>Dikarya</taxon>
        <taxon>Ascomycota</taxon>
        <taxon>Pezizomycotina</taxon>
        <taxon>Sordariomycetes</taxon>
        <taxon>Sordariomycetidae</taxon>
        <taxon>Sordariales</taxon>
        <taxon>Lasiosphaeriaceae</taxon>
        <taxon>Cercophora</taxon>
    </lineage>
</organism>
<dbReference type="AlphaFoldDB" id="A0AA40DAI3"/>
<dbReference type="InterPro" id="IPR049892">
    <property type="entry name" value="AA9"/>
</dbReference>
<comment type="cofactor">
    <cofactor evidence="1">
        <name>Cu(2+)</name>
        <dbReference type="ChEBI" id="CHEBI:29036"/>
    </cofactor>
</comment>
<dbReference type="GO" id="GO:0005576">
    <property type="term" value="C:extracellular region"/>
    <property type="evidence" value="ECO:0007669"/>
    <property type="project" value="UniProtKB-SubCell"/>
</dbReference>
<dbReference type="Gene3D" id="2.70.50.70">
    <property type="match status" value="1"/>
</dbReference>
<comment type="subcellular location">
    <subcellularLocation>
        <location evidence="2">Secreted</location>
    </subcellularLocation>
</comment>
<dbReference type="GO" id="GO:0046872">
    <property type="term" value="F:metal ion binding"/>
    <property type="evidence" value="ECO:0007669"/>
    <property type="project" value="UniProtKB-KW"/>
</dbReference>
<gene>
    <name evidence="18" type="ORF">QBC41DRAFT_110087</name>
</gene>
<dbReference type="InterPro" id="IPR005103">
    <property type="entry name" value="AA9_LPMO"/>
</dbReference>
<proteinExistence type="inferred from homology"/>
<evidence type="ECO:0000256" key="9">
    <source>
        <dbReference type="ARBA" id="ARBA00023033"/>
    </source>
</evidence>
<keyword evidence="12" id="KW-0624">Polysaccharide degradation</keyword>
<evidence type="ECO:0000256" key="5">
    <source>
        <dbReference type="ARBA" id="ARBA00022729"/>
    </source>
</evidence>
<evidence type="ECO:0000256" key="15">
    <source>
        <dbReference type="ARBA" id="ARBA00047174"/>
    </source>
</evidence>
<evidence type="ECO:0000256" key="11">
    <source>
        <dbReference type="ARBA" id="ARBA00023277"/>
    </source>
</evidence>
<comment type="caution">
    <text evidence="18">The sequence shown here is derived from an EMBL/GenBank/DDBJ whole genome shotgun (WGS) entry which is preliminary data.</text>
</comment>
<evidence type="ECO:0000256" key="7">
    <source>
        <dbReference type="ARBA" id="ARBA00023002"/>
    </source>
</evidence>
<keyword evidence="8" id="KW-0186">Copper</keyword>
<evidence type="ECO:0000256" key="2">
    <source>
        <dbReference type="ARBA" id="ARBA00004613"/>
    </source>
</evidence>
<dbReference type="EC" id="1.14.99.56" evidence="15"/>
<keyword evidence="11" id="KW-0119">Carbohydrate metabolism</keyword>
<comment type="catalytic activity">
    <reaction evidence="14">
        <text>[(1-&gt;4)-beta-D-glucosyl]n+m + reduced acceptor + O2 = 4-dehydro-beta-D-glucosyl-[(1-&gt;4)-beta-D-glucosyl]n-1 + [(1-&gt;4)-beta-D-glucosyl]m + acceptor + H2O.</text>
        <dbReference type="EC" id="1.14.99.56"/>
    </reaction>
</comment>
<keyword evidence="3" id="KW-0964">Secreted</keyword>
<dbReference type="PANTHER" id="PTHR33353">
    <property type="entry name" value="PUTATIVE (AFU_ORTHOLOGUE AFUA_1G12560)-RELATED"/>
    <property type="match status" value="1"/>
</dbReference>
<dbReference type="Pfam" id="PF03443">
    <property type="entry name" value="AA9"/>
    <property type="match status" value="1"/>
</dbReference>
<name>A0AA40DAI3_9PEZI</name>
<evidence type="ECO:0000256" key="4">
    <source>
        <dbReference type="ARBA" id="ARBA00022723"/>
    </source>
</evidence>
<feature type="domain" description="Auxiliary Activity family 9 catalytic" evidence="17">
    <location>
        <begin position="24"/>
        <end position="243"/>
    </location>
</feature>
<keyword evidence="7" id="KW-0560">Oxidoreductase</keyword>
<dbReference type="Proteomes" id="UP001174997">
    <property type="component" value="Unassembled WGS sequence"/>
</dbReference>
<keyword evidence="4" id="KW-0479">Metal-binding</keyword>
<comment type="similarity">
    <text evidence="13">Belongs to the polysaccharide monooxygenase AA9 family.</text>
</comment>
<dbReference type="GO" id="GO:0004497">
    <property type="term" value="F:monooxygenase activity"/>
    <property type="evidence" value="ECO:0007669"/>
    <property type="project" value="UniProtKB-KW"/>
</dbReference>
<dbReference type="GO" id="GO:0016787">
    <property type="term" value="F:hydrolase activity"/>
    <property type="evidence" value="ECO:0007669"/>
    <property type="project" value="UniProtKB-KW"/>
</dbReference>